<dbReference type="EMBL" id="LDYG01000028">
    <property type="protein sequence ID" value="KUP06485.1"/>
    <property type="molecule type" value="Genomic_DNA"/>
</dbReference>
<dbReference type="GO" id="GO:0005737">
    <property type="term" value="C:cytoplasm"/>
    <property type="evidence" value="ECO:0007669"/>
    <property type="project" value="UniProtKB-SubCell"/>
</dbReference>
<organism evidence="8 9">
    <name type="scientific">Bacillus coahuilensis p1.1.43</name>
    <dbReference type="NCBI Taxonomy" id="1150625"/>
    <lineage>
        <taxon>Bacteria</taxon>
        <taxon>Bacillati</taxon>
        <taxon>Bacillota</taxon>
        <taxon>Bacilli</taxon>
        <taxon>Bacillales</taxon>
        <taxon>Bacillaceae</taxon>
        <taxon>Bacillus</taxon>
    </lineage>
</organism>
<dbReference type="PANTHER" id="PTHR45008">
    <property type="entry name" value="PTS SYSTEM GLUCOSE-SPECIFIC EIIA COMPONENT"/>
    <property type="match status" value="1"/>
</dbReference>
<protein>
    <submittedName>
        <fullName evidence="8">PTS glucose transporter subunit IIA</fullName>
    </submittedName>
</protein>
<evidence type="ECO:0000256" key="6">
    <source>
        <dbReference type="ARBA" id="ARBA00022777"/>
    </source>
</evidence>
<dbReference type="GO" id="GO:0009401">
    <property type="term" value="P:phosphoenolpyruvate-dependent sugar phosphotransferase system"/>
    <property type="evidence" value="ECO:0007669"/>
    <property type="project" value="UniProtKB-KW"/>
</dbReference>
<dbReference type="GO" id="GO:0016301">
    <property type="term" value="F:kinase activity"/>
    <property type="evidence" value="ECO:0007669"/>
    <property type="project" value="UniProtKB-KW"/>
</dbReference>
<evidence type="ECO:0000256" key="2">
    <source>
        <dbReference type="ARBA" id="ARBA00022448"/>
    </source>
</evidence>
<evidence type="ECO:0000256" key="5">
    <source>
        <dbReference type="ARBA" id="ARBA00022683"/>
    </source>
</evidence>
<evidence type="ECO:0000256" key="3">
    <source>
        <dbReference type="ARBA" id="ARBA00022597"/>
    </source>
</evidence>
<comment type="caution">
    <text evidence="8">The sequence shown here is derived from an EMBL/GenBank/DDBJ whole genome shotgun (WGS) entry which is preliminary data.</text>
</comment>
<keyword evidence="9" id="KW-1185">Reference proteome</keyword>
<keyword evidence="5" id="KW-0598">Phosphotransferase system</keyword>
<proteinExistence type="predicted"/>
<dbReference type="Proteomes" id="UP000074108">
    <property type="component" value="Unassembled WGS sequence"/>
</dbReference>
<dbReference type="InterPro" id="IPR001127">
    <property type="entry name" value="PTS_EIIA_1_perm"/>
</dbReference>
<dbReference type="OrthoDB" id="92465at2"/>
<dbReference type="FunFam" id="2.70.70.10:FF:000001">
    <property type="entry name" value="PTS system glucose-specific IIA component"/>
    <property type="match status" value="1"/>
</dbReference>
<evidence type="ECO:0000313" key="8">
    <source>
        <dbReference type="EMBL" id="KUP06485.1"/>
    </source>
</evidence>
<dbReference type="InterPro" id="IPR011055">
    <property type="entry name" value="Dup_hybrid_motif"/>
</dbReference>
<dbReference type="PROSITE" id="PS51093">
    <property type="entry name" value="PTS_EIIA_TYPE_1"/>
    <property type="match status" value="1"/>
</dbReference>
<dbReference type="AlphaFoldDB" id="A0A147K8N9"/>
<name>A0A147K8N9_9BACI</name>
<dbReference type="RefSeq" id="WP_059351035.1">
    <property type="nucleotide sequence ID" value="NZ_LDYG01000028.1"/>
</dbReference>
<keyword evidence="2" id="KW-0813">Transport</keyword>
<dbReference type="SUPFAM" id="SSF51261">
    <property type="entry name" value="Duplicated hybrid motif"/>
    <property type="match status" value="1"/>
</dbReference>
<dbReference type="PATRIC" id="fig|1150625.3.peg.1719"/>
<keyword evidence="3 8" id="KW-0762">Sugar transport</keyword>
<reference evidence="8 9" key="1">
    <citation type="journal article" date="2016" name="Front. Microbiol.">
        <title>Microevolution Analysis of Bacillus coahuilensis Unveils Differences in Phosphorus Acquisition Strategies and Their Regulation.</title>
        <authorList>
            <person name="Gomez-Lunar Z."/>
            <person name="Hernandez-Gonzalez I."/>
            <person name="Rodriguez-Torres M.D."/>
            <person name="Souza V."/>
            <person name="Olmedo-Alvarez G."/>
        </authorList>
    </citation>
    <scope>NUCLEOTIDE SEQUENCE [LARGE SCALE GENOMIC DNA]</scope>
    <source>
        <strain evidence="9">p1.1.43</strain>
    </source>
</reference>
<dbReference type="PANTHER" id="PTHR45008:SF1">
    <property type="entry name" value="PTS SYSTEM GLUCOSE-SPECIFIC EIIA COMPONENT"/>
    <property type="match status" value="1"/>
</dbReference>
<gene>
    <name evidence="8" type="ORF">Q75_08120</name>
</gene>
<feature type="domain" description="PTS EIIA type-1" evidence="7">
    <location>
        <begin position="34"/>
        <end position="138"/>
    </location>
</feature>
<evidence type="ECO:0000313" key="9">
    <source>
        <dbReference type="Proteomes" id="UP000074108"/>
    </source>
</evidence>
<dbReference type="NCBIfam" id="TIGR00830">
    <property type="entry name" value="PTBA"/>
    <property type="match status" value="1"/>
</dbReference>
<evidence type="ECO:0000256" key="4">
    <source>
        <dbReference type="ARBA" id="ARBA00022679"/>
    </source>
</evidence>
<dbReference type="Gene3D" id="2.70.70.10">
    <property type="entry name" value="Glucose Permease (Domain IIA)"/>
    <property type="match status" value="1"/>
</dbReference>
<evidence type="ECO:0000259" key="7">
    <source>
        <dbReference type="PROSITE" id="PS51093"/>
    </source>
</evidence>
<evidence type="ECO:0000256" key="1">
    <source>
        <dbReference type="ARBA" id="ARBA00004496"/>
    </source>
</evidence>
<keyword evidence="6" id="KW-0418">Kinase</keyword>
<dbReference type="Pfam" id="PF00358">
    <property type="entry name" value="PTS_EIIA_1"/>
    <property type="match status" value="1"/>
</dbReference>
<dbReference type="PROSITE" id="PS00371">
    <property type="entry name" value="PTS_EIIA_TYPE_1_HIS"/>
    <property type="match status" value="1"/>
</dbReference>
<dbReference type="InterPro" id="IPR050890">
    <property type="entry name" value="PTS_EIIA_component"/>
</dbReference>
<accession>A0A147K8N9</accession>
<sequence>MFKKLFGKEEPVSPTVEVVAPITGKIVPLEEVPDPVFSQKMMGDGLAIEPTVGKVKSPIKGEVIQLFPTKHAVGLRALNGAEILIHIGLETVSMDGEGFESYVNQGDKVEVGQDLISFDINLIKEKAKSTLTPIIVTNSDEMSEIDQQLNGEVNGGADVVLKITKQN</sequence>
<keyword evidence="4" id="KW-0808">Transferase</keyword>
<dbReference type="STRING" id="1150625.Q75_08120"/>
<comment type="subcellular location">
    <subcellularLocation>
        <location evidence="1">Cytoplasm</location>
    </subcellularLocation>
</comment>